<dbReference type="InterPro" id="IPR050488">
    <property type="entry name" value="Ig_Fc_receptor"/>
</dbReference>
<dbReference type="AlphaFoldDB" id="A0A8J1KXB2"/>
<protein>
    <submittedName>
        <fullName evidence="6">Uncharacterized protein LOC121394448</fullName>
    </submittedName>
</protein>
<dbReference type="Proteomes" id="UP000186698">
    <property type="component" value="Chromosome 1L"/>
</dbReference>
<dbReference type="Gene3D" id="2.60.40.10">
    <property type="entry name" value="Immunoglobulins"/>
    <property type="match status" value="6"/>
</dbReference>
<evidence type="ECO:0000256" key="2">
    <source>
        <dbReference type="ARBA" id="ARBA00023157"/>
    </source>
</evidence>
<evidence type="ECO:0000313" key="6">
    <source>
        <dbReference type="RefSeq" id="XP_041421388.1"/>
    </source>
</evidence>
<keyword evidence="1" id="KW-0732">Signal</keyword>
<dbReference type="GO" id="GO:0006955">
    <property type="term" value="P:immune response"/>
    <property type="evidence" value="ECO:0000318"/>
    <property type="project" value="GO_Central"/>
</dbReference>
<dbReference type="InterPro" id="IPR007110">
    <property type="entry name" value="Ig-like_dom"/>
</dbReference>
<dbReference type="InterPro" id="IPR013783">
    <property type="entry name" value="Ig-like_fold"/>
</dbReference>
<reference evidence="6" key="1">
    <citation type="submission" date="2025-08" db="UniProtKB">
        <authorList>
            <consortium name="RefSeq"/>
        </authorList>
    </citation>
    <scope>IDENTIFICATION</scope>
    <source>
        <strain evidence="6">J_2021</strain>
        <tissue evidence="6">Erythrocytes</tissue>
    </source>
</reference>
<dbReference type="InterPro" id="IPR036179">
    <property type="entry name" value="Ig-like_dom_sf"/>
</dbReference>
<dbReference type="GeneID" id="121394448"/>
<organism evidence="5 6">
    <name type="scientific">Xenopus laevis</name>
    <name type="common">African clawed frog</name>
    <dbReference type="NCBI Taxonomy" id="8355"/>
    <lineage>
        <taxon>Eukaryota</taxon>
        <taxon>Metazoa</taxon>
        <taxon>Chordata</taxon>
        <taxon>Craniata</taxon>
        <taxon>Vertebrata</taxon>
        <taxon>Euteleostomi</taxon>
        <taxon>Amphibia</taxon>
        <taxon>Batrachia</taxon>
        <taxon>Anura</taxon>
        <taxon>Pipoidea</taxon>
        <taxon>Pipidae</taxon>
        <taxon>Xenopodinae</taxon>
        <taxon>Xenopus</taxon>
        <taxon>Xenopus</taxon>
    </lineage>
</organism>
<feature type="domain" description="Ig-like" evidence="4">
    <location>
        <begin position="88"/>
        <end position="157"/>
    </location>
</feature>
<feature type="domain" description="Ig-like" evidence="4">
    <location>
        <begin position="277"/>
        <end position="345"/>
    </location>
</feature>
<sequence length="886" mass="99742">MSPSHSVYIRGERVTLTCSPPDEYKEGQIQYYHQGKEIHSETHIINSEALESAGEYSCGYWIEINGRRINSLVSNNRAIRVRDIPPAPSISQSPFHSVYIRGEAVTLTCFVPNEYSAYQIQYYKHGREIYTRETNERNVKYAISTDVEEAAGNYSCTYWTKISDRNVNSLLSNILAIRITAQPPAPSISLNPSHSVYIRGEHVTLSCSPPDPYKASGIQYSHQGKEIHSTTYIIYTEAQQSAGNYSCGYWIETHNRKINSMSSVYVTIQITDIPPAPSISLNPFHSIYIRGEPVTLTCSVPDRYLANQIEYYQHGREIHTRLTDERTVIYVISTNNAEVVGNYSCSYWTTIFNRNIHSSVANSVAIRITDIPSPPSIVTRPSHPVYLKGESINMTCSTHTTHSQSAASKVQFYKDENQIQVEEAHDGEATYLLFISGLEDTGHFLCKYITIVSGREILSEPSQSIQVTVVDVPNPPSIDLIPAHPVYLKGESVNMTCSVPGYVTIKNILYYKDGEVIQTKDAHERKATFLIPDMDIAGDYVCRYVTIHSGREIQSQPRSAPIRVVDHPRPPSLMLLPEHKIYITEEPLTIICYGCTDSDGYKIYKSGHILQNSNSKSNIFRYSLKLQTSSNGSYTCTCIEVLPGGRQMETKSSYPENVFVSNPPPAPYLTLAQPVQKTENGFQVTLNCSAENLGLARNFSFWRMEGQYNPTQSRKVTSVSGFLQWEVEAIENVAFSCSYEDIIYGRTIESKSSEVLNITLMASLFSPTVIAAITGGLSVLLCLIVVFLFYMKYKRQNKLNNWRFSWYWNDKRRNPFPCPVSSDGSTEKKSKTVKLSDSLNKKPLSIATVKDEDDVGTAFKLSTFKTLSRKSKDLSLQEPHYGSTFI</sequence>
<dbReference type="PROSITE" id="PS50835">
    <property type="entry name" value="IG_LIKE"/>
    <property type="match status" value="7"/>
</dbReference>
<dbReference type="GO" id="GO:0009897">
    <property type="term" value="C:external side of plasma membrane"/>
    <property type="evidence" value="ECO:0000318"/>
    <property type="project" value="GO_Central"/>
</dbReference>
<dbReference type="PANTHER" id="PTHR11481">
    <property type="entry name" value="IMMUNOGLOBULIN FC RECEPTOR"/>
    <property type="match status" value="1"/>
</dbReference>
<dbReference type="KEGG" id="xla:121394448"/>
<feature type="domain" description="Ig-like" evidence="4">
    <location>
        <begin position="667"/>
        <end position="756"/>
    </location>
</feature>
<evidence type="ECO:0000256" key="1">
    <source>
        <dbReference type="ARBA" id="ARBA00022729"/>
    </source>
</evidence>
<keyword evidence="3" id="KW-0812">Transmembrane</keyword>
<dbReference type="Pfam" id="PF13895">
    <property type="entry name" value="Ig_2"/>
    <property type="match status" value="4"/>
</dbReference>
<proteinExistence type="predicted"/>
<dbReference type="PANTHER" id="PTHR11481:SF121">
    <property type="entry name" value="CARCINOEMBRYONIC ANTIGEN-RELATED CELL ADHESION MOLECULE 5"/>
    <property type="match status" value="1"/>
</dbReference>
<feature type="domain" description="Ig-like" evidence="4">
    <location>
        <begin position="1"/>
        <end position="58"/>
    </location>
</feature>
<dbReference type="SMART" id="SM00409">
    <property type="entry name" value="IG"/>
    <property type="match status" value="6"/>
</dbReference>
<keyword evidence="5" id="KW-1185">Reference proteome</keyword>
<dbReference type="GO" id="GO:0004888">
    <property type="term" value="F:transmembrane signaling receptor activity"/>
    <property type="evidence" value="ECO:0000318"/>
    <property type="project" value="GO_Central"/>
</dbReference>
<evidence type="ECO:0000256" key="3">
    <source>
        <dbReference type="SAM" id="Phobius"/>
    </source>
</evidence>
<dbReference type="InterPro" id="IPR003599">
    <property type="entry name" value="Ig_sub"/>
</dbReference>
<dbReference type="RefSeq" id="XP_041421388.1">
    <property type="nucleotide sequence ID" value="XM_041565454.1"/>
</dbReference>
<feature type="domain" description="Ig-like" evidence="4">
    <location>
        <begin position="476"/>
        <end position="543"/>
    </location>
</feature>
<keyword evidence="3" id="KW-1133">Transmembrane helix</keyword>
<keyword evidence="3" id="KW-0472">Membrane</keyword>
<gene>
    <name evidence="6" type="primary">LOC121394448</name>
</gene>
<evidence type="ECO:0000313" key="5">
    <source>
        <dbReference type="Proteomes" id="UP000186698"/>
    </source>
</evidence>
<evidence type="ECO:0000259" key="4">
    <source>
        <dbReference type="PROSITE" id="PS50835"/>
    </source>
</evidence>
<feature type="transmembrane region" description="Helical" evidence="3">
    <location>
        <begin position="769"/>
        <end position="790"/>
    </location>
</feature>
<keyword evidence="2" id="KW-1015">Disulfide bond</keyword>
<dbReference type="OrthoDB" id="6151406at2759"/>
<dbReference type="SUPFAM" id="SSF48726">
    <property type="entry name" value="Immunoglobulin"/>
    <property type="match status" value="7"/>
</dbReference>
<accession>A0A8J1KXB2</accession>
<name>A0A8J1KXB2_XENLA</name>
<dbReference type="GO" id="GO:0007166">
    <property type="term" value="P:cell surface receptor signaling pathway"/>
    <property type="evidence" value="ECO:0000318"/>
    <property type="project" value="GO_Central"/>
</dbReference>
<feature type="domain" description="Ig-like" evidence="4">
    <location>
        <begin position="375"/>
        <end position="446"/>
    </location>
</feature>
<feature type="domain" description="Ig-like" evidence="4">
    <location>
        <begin position="186"/>
        <end position="247"/>
    </location>
</feature>